<protein>
    <submittedName>
        <fullName evidence="1">Uncharacterized protein</fullName>
    </submittedName>
</protein>
<gene>
    <name evidence="1" type="ORF">BDN72DRAFT_866402</name>
</gene>
<name>A0ACD2ZWW2_9AGAR</name>
<keyword evidence="2" id="KW-1185">Reference proteome</keyword>
<dbReference type="Proteomes" id="UP000308600">
    <property type="component" value="Unassembled WGS sequence"/>
</dbReference>
<sequence>MGSDEESENEEDEDDDQDDEDDPYDSYEAMEEDIFALKNRNEKRHAFSANRTYVPSTSVNFRHSPSRITGHRRPIVIMWERKRTSTRPTKKVYVQETDEGKSDIGGGM</sequence>
<proteinExistence type="predicted"/>
<accession>A0ACD2ZWW2</accession>
<dbReference type="EMBL" id="ML209918">
    <property type="protein sequence ID" value="TFK57880.1"/>
    <property type="molecule type" value="Genomic_DNA"/>
</dbReference>
<organism evidence="1 2">
    <name type="scientific">Pluteus cervinus</name>
    <dbReference type="NCBI Taxonomy" id="181527"/>
    <lineage>
        <taxon>Eukaryota</taxon>
        <taxon>Fungi</taxon>
        <taxon>Dikarya</taxon>
        <taxon>Basidiomycota</taxon>
        <taxon>Agaricomycotina</taxon>
        <taxon>Agaricomycetes</taxon>
        <taxon>Agaricomycetidae</taxon>
        <taxon>Agaricales</taxon>
        <taxon>Pluteineae</taxon>
        <taxon>Pluteaceae</taxon>
        <taxon>Pluteus</taxon>
    </lineage>
</organism>
<evidence type="ECO:0000313" key="2">
    <source>
        <dbReference type="Proteomes" id="UP000308600"/>
    </source>
</evidence>
<evidence type="ECO:0000313" key="1">
    <source>
        <dbReference type="EMBL" id="TFK57880.1"/>
    </source>
</evidence>
<reference evidence="1 2" key="1">
    <citation type="journal article" date="2019" name="Nat. Ecol. Evol.">
        <title>Megaphylogeny resolves global patterns of mushroom evolution.</title>
        <authorList>
            <person name="Varga T."/>
            <person name="Krizsan K."/>
            <person name="Foldi C."/>
            <person name="Dima B."/>
            <person name="Sanchez-Garcia M."/>
            <person name="Sanchez-Ramirez S."/>
            <person name="Szollosi G.J."/>
            <person name="Szarkandi J.G."/>
            <person name="Papp V."/>
            <person name="Albert L."/>
            <person name="Andreopoulos W."/>
            <person name="Angelini C."/>
            <person name="Antonin V."/>
            <person name="Barry K.W."/>
            <person name="Bougher N.L."/>
            <person name="Buchanan P."/>
            <person name="Buyck B."/>
            <person name="Bense V."/>
            <person name="Catcheside P."/>
            <person name="Chovatia M."/>
            <person name="Cooper J."/>
            <person name="Damon W."/>
            <person name="Desjardin D."/>
            <person name="Finy P."/>
            <person name="Geml J."/>
            <person name="Haridas S."/>
            <person name="Hughes K."/>
            <person name="Justo A."/>
            <person name="Karasinski D."/>
            <person name="Kautmanova I."/>
            <person name="Kiss B."/>
            <person name="Kocsube S."/>
            <person name="Kotiranta H."/>
            <person name="LaButti K.M."/>
            <person name="Lechner B.E."/>
            <person name="Liimatainen K."/>
            <person name="Lipzen A."/>
            <person name="Lukacs Z."/>
            <person name="Mihaltcheva S."/>
            <person name="Morgado L.N."/>
            <person name="Niskanen T."/>
            <person name="Noordeloos M.E."/>
            <person name="Ohm R.A."/>
            <person name="Ortiz-Santana B."/>
            <person name="Ovrebo C."/>
            <person name="Racz N."/>
            <person name="Riley R."/>
            <person name="Savchenko A."/>
            <person name="Shiryaev A."/>
            <person name="Soop K."/>
            <person name="Spirin V."/>
            <person name="Szebenyi C."/>
            <person name="Tomsovsky M."/>
            <person name="Tulloss R.E."/>
            <person name="Uehling J."/>
            <person name="Grigoriev I.V."/>
            <person name="Vagvolgyi C."/>
            <person name="Papp T."/>
            <person name="Martin F.M."/>
            <person name="Miettinen O."/>
            <person name="Hibbett D.S."/>
            <person name="Nagy L.G."/>
        </authorList>
    </citation>
    <scope>NUCLEOTIDE SEQUENCE [LARGE SCALE GENOMIC DNA]</scope>
    <source>
        <strain evidence="1 2">NL-1719</strain>
    </source>
</reference>